<evidence type="ECO:0000313" key="7">
    <source>
        <dbReference type="EMBL" id="GAH64458.1"/>
    </source>
</evidence>
<accession>X1J3Y2</accession>
<keyword evidence="4" id="KW-0436">Ligase</keyword>
<comment type="caution">
    <text evidence="7">The sequence shown here is derived from an EMBL/GenBank/DDBJ whole genome shotgun (WGS) entry which is preliminary data.</text>
</comment>
<dbReference type="Pfam" id="PF01268">
    <property type="entry name" value="FTHFS"/>
    <property type="match status" value="1"/>
</dbReference>
<name>X1J3Y2_9ZZZZ</name>
<gene>
    <name evidence="7" type="ORF">S03H2_52237</name>
</gene>
<dbReference type="InterPro" id="IPR000559">
    <property type="entry name" value="Formate_THF_ligase"/>
</dbReference>
<dbReference type="GO" id="GO:0004329">
    <property type="term" value="F:formate-tetrahydrofolate ligase activity"/>
    <property type="evidence" value="ECO:0007669"/>
    <property type="project" value="UniProtKB-EC"/>
</dbReference>
<protein>
    <recommendedName>
        <fullName evidence="2">formate--tetrahydrofolate ligase</fullName>
        <ecNumber evidence="2">6.3.4.3</ecNumber>
    </recommendedName>
</protein>
<dbReference type="EC" id="6.3.4.3" evidence="2"/>
<evidence type="ECO:0000256" key="3">
    <source>
        <dbReference type="ARBA" id="ARBA00022563"/>
    </source>
</evidence>
<organism evidence="7">
    <name type="scientific">marine sediment metagenome</name>
    <dbReference type="NCBI Taxonomy" id="412755"/>
    <lineage>
        <taxon>unclassified sequences</taxon>
        <taxon>metagenomes</taxon>
        <taxon>ecological metagenomes</taxon>
    </lineage>
</organism>
<dbReference type="FunFam" id="3.10.410.10:FF:000001">
    <property type="entry name" value="Putative formate--tetrahydrofolate ligase"/>
    <property type="match status" value="1"/>
</dbReference>
<dbReference type="InterPro" id="IPR027417">
    <property type="entry name" value="P-loop_NTPase"/>
</dbReference>
<keyword evidence="6" id="KW-0067">ATP-binding</keyword>
<comment type="pathway">
    <text evidence="1">One-carbon metabolism; tetrahydrofolate interconversion.</text>
</comment>
<dbReference type="AlphaFoldDB" id="X1J3Y2"/>
<keyword evidence="3" id="KW-0554">One-carbon metabolism</keyword>
<evidence type="ECO:0000256" key="4">
    <source>
        <dbReference type="ARBA" id="ARBA00022598"/>
    </source>
</evidence>
<dbReference type="Gene3D" id="3.40.50.300">
    <property type="entry name" value="P-loop containing nucleotide triphosphate hydrolases"/>
    <property type="match status" value="1"/>
</dbReference>
<dbReference type="GO" id="GO:0005524">
    <property type="term" value="F:ATP binding"/>
    <property type="evidence" value="ECO:0007669"/>
    <property type="project" value="UniProtKB-KW"/>
</dbReference>
<evidence type="ECO:0000256" key="6">
    <source>
        <dbReference type="ARBA" id="ARBA00022840"/>
    </source>
</evidence>
<evidence type="ECO:0000256" key="2">
    <source>
        <dbReference type="ARBA" id="ARBA00012295"/>
    </source>
</evidence>
<feature type="non-terminal residue" evidence="7">
    <location>
        <position position="1"/>
    </location>
</feature>
<evidence type="ECO:0000256" key="5">
    <source>
        <dbReference type="ARBA" id="ARBA00022741"/>
    </source>
</evidence>
<sequence length="246" mass="26821">FHLRPGVAYSRVKEAAETENLPAVEKGCENLARNIEIVKMYGVPVVVAVNKFTTDTDKELELVRREALEAGADGAAIVDCWAKGGEGALGLADEVVKAVDKPHEMKLLFPDDASIDEKIGIIATKVFGADGVDYSAEAERRLKLYTDLGFGWMTVSMAKTHLSLSHDPNWVGVPKNYRLPVRDIRASVGAGFLYPLCGNFPTMPGLPSRPAFVDGMFSPSDQHKPGMPGLHPQEQWLILVLDYASL</sequence>
<dbReference type="EMBL" id="BARU01033181">
    <property type="protein sequence ID" value="GAH64458.1"/>
    <property type="molecule type" value="Genomic_DNA"/>
</dbReference>
<reference evidence="7" key="1">
    <citation type="journal article" date="2014" name="Front. Microbiol.">
        <title>High frequency of phylogenetically diverse reductive dehalogenase-homologous genes in deep subseafloor sedimentary metagenomes.</title>
        <authorList>
            <person name="Kawai M."/>
            <person name="Futagami T."/>
            <person name="Toyoda A."/>
            <person name="Takaki Y."/>
            <person name="Nishi S."/>
            <person name="Hori S."/>
            <person name="Arai W."/>
            <person name="Tsubouchi T."/>
            <person name="Morono Y."/>
            <person name="Uchiyama I."/>
            <person name="Ito T."/>
            <person name="Fujiyama A."/>
            <person name="Inagaki F."/>
            <person name="Takami H."/>
        </authorList>
    </citation>
    <scope>NUCLEOTIDE SEQUENCE</scope>
    <source>
        <strain evidence="7">Expedition CK06-06</strain>
    </source>
</reference>
<evidence type="ECO:0000256" key="1">
    <source>
        <dbReference type="ARBA" id="ARBA00004777"/>
    </source>
</evidence>
<dbReference type="Gene3D" id="3.10.410.10">
    <property type="entry name" value="Formyltetrahydrofolate synthetase, domain 3"/>
    <property type="match status" value="1"/>
</dbReference>
<keyword evidence="5" id="KW-0547">Nucleotide-binding</keyword>
<dbReference type="SUPFAM" id="SSF52540">
    <property type="entry name" value="P-loop containing nucleoside triphosphate hydrolases"/>
    <property type="match status" value="1"/>
</dbReference>
<proteinExistence type="predicted"/>
<dbReference type="GO" id="GO:0006730">
    <property type="term" value="P:one-carbon metabolic process"/>
    <property type="evidence" value="ECO:0007669"/>
    <property type="project" value="UniProtKB-KW"/>
</dbReference>